<dbReference type="Pfam" id="PF03747">
    <property type="entry name" value="ADP_ribosyl_GH"/>
    <property type="match status" value="1"/>
</dbReference>
<dbReference type="Gene3D" id="1.10.4080.10">
    <property type="entry name" value="ADP-ribosylation/Crystallin J1"/>
    <property type="match status" value="1"/>
</dbReference>
<dbReference type="Proteomes" id="UP001595962">
    <property type="component" value="Unassembled WGS sequence"/>
</dbReference>
<dbReference type="InterPro" id="IPR050792">
    <property type="entry name" value="ADP-ribosylglycohydrolase"/>
</dbReference>
<protein>
    <submittedName>
        <fullName evidence="1">ADP-ribosylglycohydrolase family protein</fullName>
    </submittedName>
</protein>
<name>A0ABV9JJ86_9GAMM</name>
<evidence type="ECO:0000313" key="2">
    <source>
        <dbReference type="Proteomes" id="UP001595962"/>
    </source>
</evidence>
<dbReference type="SUPFAM" id="SSF101478">
    <property type="entry name" value="ADP-ribosylglycohydrolase"/>
    <property type="match status" value="1"/>
</dbReference>
<sequence>MPEAVLQSKAQGLIYGLLAGEVTGAALENLTDTERSLRLGGSLDELLLQNNWHTQPGQVTDSGELALLLCRLLAHYGEYQEEGAWQAYEYWLRTEPFAVPEELKQALLGRQNEDSFAPTPLARVAPIALAVPHYSLPQLAAWAMADTALTHPNLLNQQVTGLYVMALGHLLENDCSADELYQQIKDWALQLKVDKQIVRAIDQALFMPPEDFNTAEHPILVSLQNALWQLLYAADWLDGIYDTIRRGGDTADNAAIAGALLGACYGVNEIPPQLVQAISHCRPLKGQFGVRRPRPECCWATEVGYLTQQILAGEKKPA</sequence>
<accession>A0ABV9JJ86</accession>
<proteinExistence type="predicted"/>
<dbReference type="InterPro" id="IPR005502">
    <property type="entry name" value="Ribosyl_crysJ1"/>
</dbReference>
<dbReference type="EMBL" id="JBHSGB010000005">
    <property type="protein sequence ID" value="MFC4654294.1"/>
    <property type="molecule type" value="Genomic_DNA"/>
</dbReference>
<keyword evidence="2" id="KW-1185">Reference proteome</keyword>
<dbReference type="RefSeq" id="WP_377332117.1">
    <property type="nucleotide sequence ID" value="NZ_JBHSGB010000005.1"/>
</dbReference>
<comment type="caution">
    <text evidence="1">The sequence shown here is derived from an EMBL/GenBank/DDBJ whole genome shotgun (WGS) entry which is preliminary data.</text>
</comment>
<gene>
    <name evidence="1" type="ORF">ACFO3I_04550</name>
</gene>
<evidence type="ECO:0000313" key="1">
    <source>
        <dbReference type="EMBL" id="MFC4654294.1"/>
    </source>
</evidence>
<dbReference type="PANTHER" id="PTHR16222">
    <property type="entry name" value="ADP-RIBOSYLGLYCOHYDROLASE"/>
    <property type="match status" value="1"/>
</dbReference>
<dbReference type="InterPro" id="IPR036705">
    <property type="entry name" value="Ribosyl_crysJ1_sf"/>
</dbReference>
<dbReference type="PANTHER" id="PTHR16222:SF35">
    <property type="entry name" value="ADP-RIBOSYLGLYCOHYDROLASE"/>
    <property type="match status" value="1"/>
</dbReference>
<reference evidence="2" key="1">
    <citation type="journal article" date="2019" name="Int. J. Syst. Evol. Microbiol.">
        <title>The Global Catalogue of Microorganisms (GCM) 10K type strain sequencing project: providing services to taxonomists for standard genome sequencing and annotation.</title>
        <authorList>
            <consortium name="The Broad Institute Genomics Platform"/>
            <consortium name="The Broad Institute Genome Sequencing Center for Infectious Disease"/>
            <person name="Wu L."/>
            <person name="Ma J."/>
        </authorList>
    </citation>
    <scope>NUCLEOTIDE SEQUENCE [LARGE SCALE GENOMIC DNA]</scope>
    <source>
        <strain evidence="2">DT28</strain>
    </source>
</reference>
<organism evidence="1 2">
    <name type="scientific">Rheinheimera marina</name>
    <dbReference type="NCBI Taxonomy" id="1774958"/>
    <lineage>
        <taxon>Bacteria</taxon>
        <taxon>Pseudomonadati</taxon>
        <taxon>Pseudomonadota</taxon>
        <taxon>Gammaproteobacteria</taxon>
        <taxon>Chromatiales</taxon>
        <taxon>Chromatiaceae</taxon>
        <taxon>Rheinheimera</taxon>
    </lineage>
</organism>